<organism evidence="1 2">
    <name type="scientific">Mycobacterium parascrofulaceum ATCC BAA-614</name>
    <dbReference type="NCBI Taxonomy" id="525368"/>
    <lineage>
        <taxon>Bacteria</taxon>
        <taxon>Bacillati</taxon>
        <taxon>Actinomycetota</taxon>
        <taxon>Actinomycetes</taxon>
        <taxon>Mycobacteriales</taxon>
        <taxon>Mycobacteriaceae</taxon>
        <taxon>Mycobacterium</taxon>
        <taxon>Mycobacterium simiae complex</taxon>
    </lineage>
</organism>
<evidence type="ECO:0000313" key="1">
    <source>
        <dbReference type="EMBL" id="EFG77846.1"/>
    </source>
</evidence>
<reference evidence="1 2" key="1">
    <citation type="submission" date="2010-04" db="EMBL/GenBank/DDBJ databases">
        <authorList>
            <person name="Muzny D."/>
            <person name="Qin X."/>
            <person name="Deng J."/>
            <person name="Jiang H."/>
            <person name="Liu Y."/>
            <person name="Qu J."/>
            <person name="Song X.-Z."/>
            <person name="Zhang L."/>
            <person name="Thornton R."/>
            <person name="Coyle M."/>
            <person name="Francisco L."/>
            <person name="Jackson L."/>
            <person name="Javaid M."/>
            <person name="Korchina V."/>
            <person name="Kovar C."/>
            <person name="Mata R."/>
            <person name="Mathew T."/>
            <person name="Ngo R."/>
            <person name="Nguyen L."/>
            <person name="Nguyen N."/>
            <person name="Okwuonu G."/>
            <person name="Ongeri F."/>
            <person name="Pham C."/>
            <person name="Simmons D."/>
            <person name="Wilczek-Boney K."/>
            <person name="Hale W."/>
            <person name="Jakkamsetti A."/>
            <person name="Pham P."/>
            <person name="Ruth R."/>
            <person name="San Lucas F."/>
            <person name="Warren J."/>
            <person name="Zhang J."/>
            <person name="Zhao Z."/>
            <person name="Zhou C."/>
            <person name="Zhu D."/>
            <person name="Lee S."/>
            <person name="Bess C."/>
            <person name="Blankenburg K."/>
            <person name="Forbes L."/>
            <person name="Fu Q."/>
            <person name="Gubbala S."/>
            <person name="Hirani K."/>
            <person name="Jayaseelan J.C."/>
            <person name="Lara F."/>
            <person name="Munidasa M."/>
            <person name="Palculict T."/>
            <person name="Patil S."/>
            <person name="Pu L.-L."/>
            <person name="Saada N."/>
            <person name="Tang L."/>
            <person name="Weissenberger G."/>
            <person name="Zhu Y."/>
            <person name="Hemphill L."/>
            <person name="Shang Y."/>
            <person name="Youmans B."/>
            <person name="Ayvaz T."/>
            <person name="Ross M."/>
            <person name="Santibanez J."/>
            <person name="Aqrawi P."/>
            <person name="Gross S."/>
            <person name="Joshi V."/>
            <person name="Fowler G."/>
            <person name="Nazareth L."/>
            <person name="Reid J."/>
            <person name="Worley K."/>
            <person name="Petrosino J."/>
            <person name="Highlander S."/>
            <person name="Gibbs R."/>
        </authorList>
    </citation>
    <scope>NUCLEOTIDE SEQUENCE [LARGE SCALE GENOMIC DNA]</scope>
    <source>
        <strain evidence="1 2">ATCC BAA-614</strain>
    </source>
</reference>
<evidence type="ECO:0000313" key="2">
    <source>
        <dbReference type="Proteomes" id="UP000003653"/>
    </source>
</evidence>
<gene>
    <name evidence="1" type="ORF">HMPREF0591_2241</name>
</gene>
<protein>
    <submittedName>
        <fullName evidence="1">Uncharacterized protein</fullName>
    </submittedName>
</protein>
<dbReference type="EMBL" id="ADNV01000203">
    <property type="protein sequence ID" value="EFG77846.1"/>
    <property type="molecule type" value="Genomic_DNA"/>
</dbReference>
<accession>D5P7U7</accession>
<name>D5P7U7_9MYCO</name>
<dbReference type="AlphaFoldDB" id="D5P7U7"/>
<proteinExistence type="predicted"/>
<keyword evidence="2" id="KW-1185">Reference proteome</keyword>
<comment type="caution">
    <text evidence="1">The sequence shown here is derived from an EMBL/GenBank/DDBJ whole genome shotgun (WGS) entry which is preliminary data.</text>
</comment>
<dbReference type="Proteomes" id="UP000003653">
    <property type="component" value="Unassembled WGS sequence"/>
</dbReference>
<dbReference type="HOGENOM" id="CLU_2155575_0_0_11"/>
<sequence>MSAGDAVFRRIQSVARVRSGKGLDWRPTQEYLIRHTLESLLDRLTCSSHAGGSAEMRATSSRITVPKAANGCRAQPGLSKSLVGEDIQALLGLQARSWRRPTGLRLFKREE</sequence>